<name>A0AAV7RTQ1_PLEWA</name>
<dbReference type="AlphaFoldDB" id="A0AAV7RTQ1"/>
<comment type="caution">
    <text evidence="1">The sequence shown here is derived from an EMBL/GenBank/DDBJ whole genome shotgun (WGS) entry which is preliminary data.</text>
</comment>
<gene>
    <name evidence="1" type="ORF">NDU88_007743</name>
</gene>
<protein>
    <submittedName>
        <fullName evidence="1">Uncharacterized protein</fullName>
    </submittedName>
</protein>
<proteinExistence type="predicted"/>
<sequence length="191" mass="20761">MAYLSGCNQTHVPEQHGLALEGQRLGRPADFSVPVEVRAPPAHRVEERAQSGAVRPTSRETSVHEFESFDHVLRDTRGIPASQSASTGLVPKDETTVQAVSAPKTSGQAVQGDRLSSRREVAGGLRRGCVSGPDGSCSVWIVGHSFVRWAEKQAASRHFGTQLDLDGARIRVIWVGKSGMRWDPTTFRHCP</sequence>
<keyword evidence="2" id="KW-1185">Reference proteome</keyword>
<accession>A0AAV7RTQ1</accession>
<dbReference type="Proteomes" id="UP001066276">
    <property type="component" value="Chromosome 5"/>
</dbReference>
<dbReference type="EMBL" id="JANPWB010000009">
    <property type="protein sequence ID" value="KAJ1155006.1"/>
    <property type="molecule type" value="Genomic_DNA"/>
</dbReference>
<evidence type="ECO:0000313" key="2">
    <source>
        <dbReference type="Proteomes" id="UP001066276"/>
    </source>
</evidence>
<reference evidence="1" key="1">
    <citation type="journal article" date="2022" name="bioRxiv">
        <title>Sequencing and chromosome-scale assembly of the giantPleurodeles waltlgenome.</title>
        <authorList>
            <person name="Brown T."/>
            <person name="Elewa A."/>
            <person name="Iarovenko S."/>
            <person name="Subramanian E."/>
            <person name="Araus A.J."/>
            <person name="Petzold A."/>
            <person name="Susuki M."/>
            <person name="Suzuki K.-i.T."/>
            <person name="Hayashi T."/>
            <person name="Toyoda A."/>
            <person name="Oliveira C."/>
            <person name="Osipova E."/>
            <person name="Leigh N.D."/>
            <person name="Simon A."/>
            <person name="Yun M.H."/>
        </authorList>
    </citation>
    <scope>NUCLEOTIDE SEQUENCE</scope>
    <source>
        <strain evidence="1">20211129_DDA</strain>
        <tissue evidence="1">Liver</tissue>
    </source>
</reference>
<evidence type="ECO:0000313" key="1">
    <source>
        <dbReference type="EMBL" id="KAJ1155006.1"/>
    </source>
</evidence>
<organism evidence="1 2">
    <name type="scientific">Pleurodeles waltl</name>
    <name type="common">Iberian ribbed newt</name>
    <dbReference type="NCBI Taxonomy" id="8319"/>
    <lineage>
        <taxon>Eukaryota</taxon>
        <taxon>Metazoa</taxon>
        <taxon>Chordata</taxon>
        <taxon>Craniata</taxon>
        <taxon>Vertebrata</taxon>
        <taxon>Euteleostomi</taxon>
        <taxon>Amphibia</taxon>
        <taxon>Batrachia</taxon>
        <taxon>Caudata</taxon>
        <taxon>Salamandroidea</taxon>
        <taxon>Salamandridae</taxon>
        <taxon>Pleurodelinae</taxon>
        <taxon>Pleurodeles</taxon>
    </lineage>
</organism>